<evidence type="ECO:0000256" key="5">
    <source>
        <dbReference type="ARBA" id="ARBA00022679"/>
    </source>
</evidence>
<dbReference type="SUPFAM" id="SSF52540">
    <property type="entry name" value="P-loop containing nucleoside triphosphate hydrolases"/>
    <property type="match status" value="1"/>
</dbReference>
<dbReference type="PANTHER" id="PTHR21087">
    <property type="entry name" value="SHIKIMATE KINASE"/>
    <property type="match status" value="1"/>
</dbReference>
<keyword evidence="4" id="KW-0028">Amino-acid biosynthesis</keyword>
<dbReference type="Gene3D" id="3.40.50.300">
    <property type="entry name" value="P-loop containing nucleotide triphosphate hydrolases"/>
    <property type="match status" value="1"/>
</dbReference>
<gene>
    <name evidence="11" type="ORF">METZ01_LOCUS4179</name>
</gene>
<dbReference type="Pfam" id="PF01202">
    <property type="entry name" value="SKI"/>
    <property type="match status" value="1"/>
</dbReference>
<comment type="pathway">
    <text evidence="1">Metabolic intermediate biosynthesis; chorismate biosynthesis; chorismate from D-erythrose 4-phosphate and phosphoenolpyruvate: step 5/7.</text>
</comment>
<evidence type="ECO:0000256" key="3">
    <source>
        <dbReference type="ARBA" id="ARBA00012154"/>
    </source>
</evidence>
<dbReference type="PANTHER" id="PTHR21087:SF16">
    <property type="entry name" value="SHIKIMATE KINASE 1, CHLOROPLASTIC"/>
    <property type="match status" value="1"/>
</dbReference>
<dbReference type="EC" id="2.7.1.71" evidence="3"/>
<dbReference type="InterPro" id="IPR027417">
    <property type="entry name" value="P-loop_NTPase"/>
</dbReference>
<dbReference type="AlphaFoldDB" id="A0A381N9X9"/>
<dbReference type="InterPro" id="IPR031322">
    <property type="entry name" value="Shikimate/glucono_kinase"/>
</dbReference>
<evidence type="ECO:0000256" key="4">
    <source>
        <dbReference type="ARBA" id="ARBA00022605"/>
    </source>
</evidence>
<evidence type="ECO:0000256" key="1">
    <source>
        <dbReference type="ARBA" id="ARBA00004842"/>
    </source>
</evidence>
<dbReference type="GO" id="GO:0009423">
    <property type="term" value="P:chorismate biosynthetic process"/>
    <property type="evidence" value="ECO:0007669"/>
    <property type="project" value="UniProtKB-UniPathway"/>
</dbReference>
<proteinExistence type="inferred from homology"/>
<evidence type="ECO:0000313" key="11">
    <source>
        <dbReference type="EMBL" id="SUZ51325.1"/>
    </source>
</evidence>
<dbReference type="GO" id="GO:0004765">
    <property type="term" value="F:shikimate kinase activity"/>
    <property type="evidence" value="ECO:0007669"/>
    <property type="project" value="UniProtKB-EC"/>
</dbReference>
<evidence type="ECO:0000256" key="8">
    <source>
        <dbReference type="ARBA" id="ARBA00022840"/>
    </source>
</evidence>
<dbReference type="GO" id="GO:0005524">
    <property type="term" value="F:ATP binding"/>
    <property type="evidence" value="ECO:0007669"/>
    <property type="project" value="UniProtKB-KW"/>
</dbReference>
<dbReference type="InterPro" id="IPR023000">
    <property type="entry name" value="Shikimate_kinase_CS"/>
</dbReference>
<comment type="similarity">
    <text evidence="2">Belongs to the shikimate kinase family.</text>
</comment>
<dbReference type="HAMAP" id="MF_00109">
    <property type="entry name" value="Shikimate_kinase"/>
    <property type="match status" value="1"/>
</dbReference>
<keyword evidence="5" id="KW-0808">Transferase</keyword>
<accession>A0A381N9X9</accession>
<dbReference type="PRINTS" id="PR01100">
    <property type="entry name" value="SHIKIMTKNASE"/>
</dbReference>
<name>A0A381N9X9_9ZZZZ</name>
<keyword evidence="8" id="KW-0067">ATP-binding</keyword>
<evidence type="ECO:0000256" key="2">
    <source>
        <dbReference type="ARBA" id="ARBA00006997"/>
    </source>
</evidence>
<evidence type="ECO:0000256" key="7">
    <source>
        <dbReference type="ARBA" id="ARBA00022777"/>
    </source>
</evidence>
<dbReference type="PROSITE" id="PS01128">
    <property type="entry name" value="SHIKIMATE_KINASE"/>
    <property type="match status" value="1"/>
</dbReference>
<dbReference type="CDD" id="cd00464">
    <property type="entry name" value="SK"/>
    <property type="match status" value="1"/>
</dbReference>
<evidence type="ECO:0000256" key="6">
    <source>
        <dbReference type="ARBA" id="ARBA00022741"/>
    </source>
</evidence>
<evidence type="ECO:0000256" key="10">
    <source>
        <dbReference type="ARBA" id="ARBA00048567"/>
    </source>
</evidence>
<dbReference type="GO" id="GO:0008652">
    <property type="term" value="P:amino acid biosynthetic process"/>
    <property type="evidence" value="ECO:0007669"/>
    <property type="project" value="UniProtKB-KW"/>
</dbReference>
<comment type="catalytic activity">
    <reaction evidence="10">
        <text>shikimate + ATP = 3-phosphoshikimate + ADP + H(+)</text>
        <dbReference type="Rhea" id="RHEA:13121"/>
        <dbReference type="ChEBI" id="CHEBI:15378"/>
        <dbReference type="ChEBI" id="CHEBI:30616"/>
        <dbReference type="ChEBI" id="CHEBI:36208"/>
        <dbReference type="ChEBI" id="CHEBI:145989"/>
        <dbReference type="ChEBI" id="CHEBI:456216"/>
        <dbReference type="EC" id="2.7.1.71"/>
    </reaction>
</comment>
<dbReference type="GO" id="GO:0009073">
    <property type="term" value="P:aromatic amino acid family biosynthetic process"/>
    <property type="evidence" value="ECO:0007669"/>
    <property type="project" value="UniProtKB-KW"/>
</dbReference>
<evidence type="ECO:0000256" key="9">
    <source>
        <dbReference type="ARBA" id="ARBA00023141"/>
    </source>
</evidence>
<dbReference type="UniPathway" id="UPA00053">
    <property type="reaction ID" value="UER00088"/>
</dbReference>
<keyword evidence="9" id="KW-0057">Aromatic amino acid biosynthesis</keyword>
<keyword evidence="6" id="KW-0547">Nucleotide-binding</keyword>
<dbReference type="EMBL" id="UINC01000218">
    <property type="protein sequence ID" value="SUZ51325.1"/>
    <property type="molecule type" value="Genomic_DNA"/>
</dbReference>
<keyword evidence="7" id="KW-0418">Kinase</keyword>
<dbReference type="InterPro" id="IPR000623">
    <property type="entry name" value="Shikimate_kinase/TSH1"/>
</dbReference>
<dbReference type="GO" id="GO:0005829">
    <property type="term" value="C:cytosol"/>
    <property type="evidence" value="ECO:0007669"/>
    <property type="project" value="TreeGrafter"/>
</dbReference>
<sequence length="173" mass="19344">MPKNTNNIFLIGPMGSGKTSVAKRLSAKLSKEFIDTDLEISNITGVDINYIFDIEGEAGFRKREEAILKECVLKNNMVLSTGGGIVLSRNNRHLLKTHGVVIYLETSIDSQESRTSLTNNRPLLKNTEHKKTLQELMLTRGPLYEEIADIIINTDNKSPNKVATEAHSKINEY</sequence>
<reference evidence="11" key="1">
    <citation type="submission" date="2018-05" db="EMBL/GenBank/DDBJ databases">
        <authorList>
            <person name="Lanie J.A."/>
            <person name="Ng W.-L."/>
            <person name="Kazmierczak K.M."/>
            <person name="Andrzejewski T.M."/>
            <person name="Davidsen T.M."/>
            <person name="Wayne K.J."/>
            <person name="Tettelin H."/>
            <person name="Glass J.I."/>
            <person name="Rusch D."/>
            <person name="Podicherti R."/>
            <person name="Tsui H.-C.T."/>
            <person name="Winkler M.E."/>
        </authorList>
    </citation>
    <scope>NUCLEOTIDE SEQUENCE</scope>
</reference>
<protein>
    <recommendedName>
        <fullName evidence="3">shikimate kinase</fullName>
        <ecNumber evidence="3">2.7.1.71</ecNumber>
    </recommendedName>
</protein>
<organism evidence="11">
    <name type="scientific">marine metagenome</name>
    <dbReference type="NCBI Taxonomy" id="408172"/>
    <lineage>
        <taxon>unclassified sequences</taxon>
        <taxon>metagenomes</taxon>
        <taxon>ecological metagenomes</taxon>
    </lineage>
</organism>